<keyword evidence="2" id="KW-1185">Reference proteome</keyword>
<organism evidence="1 2">
    <name type="scientific">Armillaria gallica</name>
    <name type="common">Bulbous honey fungus</name>
    <name type="synonym">Armillaria bulbosa</name>
    <dbReference type="NCBI Taxonomy" id="47427"/>
    <lineage>
        <taxon>Eukaryota</taxon>
        <taxon>Fungi</taxon>
        <taxon>Dikarya</taxon>
        <taxon>Basidiomycota</taxon>
        <taxon>Agaricomycotina</taxon>
        <taxon>Agaricomycetes</taxon>
        <taxon>Agaricomycetidae</taxon>
        <taxon>Agaricales</taxon>
        <taxon>Marasmiineae</taxon>
        <taxon>Physalacriaceae</taxon>
        <taxon>Armillaria</taxon>
    </lineage>
</organism>
<dbReference type="AlphaFoldDB" id="A0A2H3ENA4"/>
<gene>
    <name evidence="1" type="ORF">ARMGADRAFT_41408</name>
</gene>
<sequence>MGGGGRYPYPQVCLVTSWWLVGSTIRLESEHSRRCHRKFCYRLPCWIIEYRKRALTTSIHSKPPPTEKRHHTAAGSHGYPFLLVVCAYSLSCRRDGISAVAETCIFKIHHYTEAKNACKSTKPLFEHHRAVEYLPPVSSRSQSPPTEKSIDAS</sequence>
<accession>A0A2H3ENA4</accession>
<protein>
    <submittedName>
        <fullName evidence="1">Uncharacterized protein</fullName>
    </submittedName>
</protein>
<dbReference type="Proteomes" id="UP000217790">
    <property type="component" value="Unassembled WGS sequence"/>
</dbReference>
<evidence type="ECO:0000313" key="2">
    <source>
        <dbReference type="Proteomes" id="UP000217790"/>
    </source>
</evidence>
<dbReference type="EMBL" id="KZ293644">
    <property type="protein sequence ID" value="PBL04039.1"/>
    <property type="molecule type" value="Genomic_DNA"/>
</dbReference>
<evidence type="ECO:0000313" key="1">
    <source>
        <dbReference type="EMBL" id="PBL04039.1"/>
    </source>
</evidence>
<reference evidence="2" key="1">
    <citation type="journal article" date="2017" name="Nat. Ecol. Evol.">
        <title>Genome expansion and lineage-specific genetic innovations in the forest pathogenic fungi Armillaria.</title>
        <authorList>
            <person name="Sipos G."/>
            <person name="Prasanna A.N."/>
            <person name="Walter M.C."/>
            <person name="O'Connor E."/>
            <person name="Balint B."/>
            <person name="Krizsan K."/>
            <person name="Kiss B."/>
            <person name="Hess J."/>
            <person name="Varga T."/>
            <person name="Slot J."/>
            <person name="Riley R."/>
            <person name="Boka B."/>
            <person name="Rigling D."/>
            <person name="Barry K."/>
            <person name="Lee J."/>
            <person name="Mihaltcheva S."/>
            <person name="LaButti K."/>
            <person name="Lipzen A."/>
            <person name="Waldron R."/>
            <person name="Moloney N.M."/>
            <person name="Sperisen C."/>
            <person name="Kredics L."/>
            <person name="Vagvoelgyi C."/>
            <person name="Patrignani A."/>
            <person name="Fitzpatrick D."/>
            <person name="Nagy I."/>
            <person name="Doyle S."/>
            <person name="Anderson J.B."/>
            <person name="Grigoriev I.V."/>
            <person name="Gueldener U."/>
            <person name="Muensterkoetter M."/>
            <person name="Nagy L.G."/>
        </authorList>
    </citation>
    <scope>NUCLEOTIDE SEQUENCE [LARGE SCALE GENOMIC DNA]</scope>
    <source>
        <strain evidence="2">Ar21-2</strain>
    </source>
</reference>
<name>A0A2H3ENA4_ARMGA</name>
<proteinExistence type="predicted"/>
<dbReference type="InParanoid" id="A0A2H3ENA4"/>